<comment type="subcellular location">
    <subcellularLocation>
        <location evidence="7">Cytoplasm</location>
    </subcellularLocation>
</comment>
<feature type="binding site" evidence="7">
    <location>
        <position position="252"/>
    </location>
    <ligand>
        <name>Zn(2+)</name>
        <dbReference type="ChEBI" id="CHEBI:29105"/>
    </ligand>
</feature>
<dbReference type="Proteomes" id="UP000005953">
    <property type="component" value="Unassembled WGS sequence"/>
</dbReference>
<gene>
    <name evidence="7" type="primary">hutI</name>
    <name evidence="9" type="ORF">MED297_04904</name>
</gene>
<accession>A4BIU4</accession>
<dbReference type="CDD" id="cd01296">
    <property type="entry name" value="Imidazolone-5PH"/>
    <property type="match status" value="1"/>
</dbReference>
<name>A4BIU4_9GAMM</name>
<dbReference type="STRING" id="314283.MED297_04904"/>
<sequence>MNASRQDSRTMETIDGLIRNIRIATLNSQLDTDYGVIEDGCLAWNDGKILYVGPQDQSPYPSAVTTIDGDGCWLTPGLIDCHTHLVYAGNRAGEFEALRQGKSYAEIAKAGGGIRSTVTATRAADEADLFSEAAKRLQRLLAEGVTTVEIKSGYGLNRDDELKMLRVIRQLGEHFPVEVHATCLAAHAVPPEFHDDPEAYLNRVIDEILPAVAAENLATSVDVFCESIAFSADQTRRLFRAATRLGFKLKGHVEQLTQQGGTDVLCEFNALSADHIEFISEPQIGRMAEAGVTAVILPGAFYYLGEHQKPPIESLRAHQVPMAVATDQNPGSSPLSSLLTAANLACVLFGMTPAEAWSGMTRSAAQALGLGDRKGQLREGFDADLLLWDVDHPRQIIHEINRFRPQRIWQAGQERTHVKN</sequence>
<dbReference type="SUPFAM" id="SSF51556">
    <property type="entry name" value="Metallo-dependent hydrolases"/>
    <property type="match status" value="1"/>
</dbReference>
<dbReference type="GO" id="GO:0019556">
    <property type="term" value="P:L-histidine catabolic process to glutamate and formamide"/>
    <property type="evidence" value="ECO:0007669"/>
    <property type="project" value="UniProtKB-UniRule"/>
</dbReference>
<feature type="domain" description="Amidohydrolase-related" evidence="8">
    <location>
        <begin position="74"/>
        <end position="402"/>
    </location>
</feature>
<comment type="cofactor">
    <cofactor evidence="7">
        <name>Zn(2+)</name>
        <dbReference type="ChEBI" id="CHEBI:29105"/>
    </cofactor>
    <cofactor evidence="7">
        <name>Fe(3+)</name>
        <dbReference type="ChEBI" id="CHEBI:29034"/>
    </cofactor>
    <text evidence="7">Binds 1 zinc or iron ion per subunit.</text>
</comment>
<feature type="binding site" evidence="7">
    <location>
        <position position="82"/>
    </location>
    <ligand>
        <name>Zn(2+)</name>
        <dbReference type="ChEBI" id="CHEBI:29105"/>
    </ligand>
</feature>
<dbReference type="EMBL" id="AAOE01000028">
    <property type="protein sequence ID" value="EAR07961.1"/>
    <property type="molecule type" value="Genomic_DNA"/>
</dbReference>
<dbReference type="GO" id="GO:0008270">
    <property type="term" value="F:zinc ion binding"/>
    <property type="evidence" value="ECO:0007669"/>
    <property type="project" value="UniProtKB-UniRule"/>
</dbReference>
<reference evidence="9 10" key="1">
    <citation type="submission" date="2006-02" db="EMBL/GenBank/DDBJ databases">
        <authorList>
            <person name="Pinhassi J."/>
            <person name="Pedros-Alio C."/>
            <person name="Ferriera S."/>
            <person name="Johnson J."/>
            <person name="Kravitz S."/>
            <person name="Halpern A."/>
            <person name="Remington K."/>
            <person name="Beeson K."/>
            <person name="Tran B."/>
            <person name="Rogers Y.-H."/>
            <person name="Friedman R."/>
            <person name="Venter J.C."/>
        </authorList>
    </citation>
    <scope>NUCLEOTIDE SEQUENCE [LARGE SCALE GENOMIC DNA]</scope>
    <source>
        <strain evidence="9 10">MED297</strain>
    </source>
</reference>
<dbReference type="HOGENOM" id="CLU_041647_0_1_6"/>
<keyword evidence="5 7" id="KW-0862">Zinc</keyword>
<feature type="binding site" evidence="7">
    <location>
        <position position="255"/>
    </location>
    <ligand>
        <name>4-imidazolone-5-propanoate</name>
        <dbReference type="ChEBI" id="CHEBI:77893"/>
    </ligand>
</feature>
<feature type="binding site" evidence="7">
    <location>
        <position position="82"/>
    </location>
    <ligand>
        <name>Fe(3+)</name>
        <dbReference type="ChEBI" id="CHEBI:29034"/>
    </ligand>
</feature>
<evidence type="ECO:0000256" key="2">
    <source>
        <dbReference type="ARBA" id="ARBA00022723"/>
    </source>
</evidence>
<dbReference type="SUPFAM" id="SSF51338">
    <property type="entry name" value="Composite domain of metallo-dependent hydrolases"/>
    <property type="match status" value="1"/>
</dbReference>
<evidence type="ECO:0000256" key="4">
    <source>
        <dbReference type="ARBA" id="ARBA00022808"/>
    </source>
</evidence>
<evidence type="ECO:0000256" key="5">
    <source>
        <dbReference type="ARBA" id="ARBA00022833"/>
    </source>
</evidence>
<feature type="binding site" evidence="7">
    <location>
        <position position="84"/>
    </location>
    <ligand>
        <name>Zn(2+)</name>
        <dbReference type="ChEBI" id="CHEBI:29105"/>
    </ligand>
</feature>
<dbReference type="PANTHER" id="PTHR42752">
    <property type="entry name" value="IMIDAZOLONEPROPIONASE"/>
    <property type="match status" value="1"/>
</dbReference>
<dbReference type="NCBIfam" id="TIGR01224">
    <property type="entry name" value="hutI"/>
    <property type="match status" value="1"/>
</dbReference>
<protein>
    <recommendedName>
        <fullName evidence="1 7">Imidazolonepropionase</fullName>
        <ecNumber evidence="1 7">3.5.2.7</ecNumber>
    </recommendedName>
    <alternativeName>
        <fullName evidence="7">Imidazolone-5-propionate hydrolase</fullName>
    </alternativeName>
</protein>
<dbReference type="AlphaFoldDB" id="A4BIU4"/>
<comment type="catalytic activity">
    <reaction evidence="7">
        <text>4-imidazolone-5-propanoate + H2O = N-formimidoyl-L-glutamate</text>
        <dbReference type="Rhea" id="RHEA:23660"/>
        <dbReference type="ChEBI" id="CHEBI:15377"/>
        <dbReference type="ChEBI" id="CHEBI:58928"/>
        <dbReference type="ChEBI" id="CHEBI:77893"/>
        <dbReference type="EC" id="3.5.2.7"/>
    </reaction>
</comment>
<feature type="binding site" evidence="7">
    <location>
        <position position="187"/>
    </location>
    <ligand>
        <name>4-imidazolone-5-propanoate</name>
        <dbReference type="ChEBI" id="CHEBI:77893"/>
    </ligand>
</feature>
<keyword evidence="4 7" id="KW-0369">Histidine metabolism</keyword>
<feature type="binding site" evidence="7">
    <location>
        <position position="327"/>
    </location>
    <ligand>
        <name>Fe(3+)</name>
        <dbReference type="ChEBI" id="CHEBI:29034"/>
    </ligand>
</feature>
<feature type="binding site" evidence="7">
    <location>
        <position position="327"/>
    </location>
    <ligand>
        <name>Zn(2+)</name>
        <dbReference type="ChEBI" id="CHEBI:29105"/>
    </ligand>
</feature>
<feature type="binding site" evidence="7">
    <location>
        <position position="331"/>
    </location>
    <ligand>
        <name>N-formimidoyl-L-glutamate</name>
        <dbReference type="ChEBI" id="CHEBI:58928"/>
    </ligand>
</feature>
<dbReference type="InterPro" id="IPR011059">
    <property type="entry name" value="Metal-dep_hydrolase_composite"/>
</dbReference>
<dbReference type="PANTHER" id="PTHR42752:SF1">
    <property type="entry name" value="IMIDAZOLONEPROPIONASE-RELATED"/>
    <property type="match status" value="1"/>
</dbReference>
<comment type="caution">
    <text evidence="9">The sequence shown here is derived from an EMBL/GenBank/DDBJ whole genome shotgun (WGS) entry which is preliminary data.</text>
</comment>
<dbReference type="EC" id="3.5.2.7" evidence="1 7"/>
<feature type="binding site" evidence="7">
    <location>
        <position position="332"/>
    </location>
    <ligand>
        <name>4-imidazolone-5-propanoate</name>
        <dbReference type="ChEBI" id="CHEBI:77893"/>
    </ligand>
</feature>
<keyword evidence="10" id="KW-1185">Reference proteome</keyword>
<keyword evidence="2 7" id="KW-0479">Metal-binding</keyword>
<comment type="similarity">
    <text evidence="7">Belongs to the metallo-dependent hydrolases superfamily. HutI family.</text>
</comment>
<evidence type="ECO:0000256" key="6">
    <source>
        <dbReference type="ARBA" id="ARBA00023004"/>
    </source>
</evidence>
<dbReference type="Gene3D" id="2.30.40.10">
    <property type="entry name" value="Urease, subunit C, domain 1"/>
    <property type="match status" value="1"/>
</dbReference>
<keyword evidence="3 7" id="KW-0378">Hydrolase</keyword>
<dbReference type="GO" id="GO:0005506">
    <property type="term" value="F:iron ion binding"/>
    <property type="evidence" value="ECO:0007669"/>
    <property type="project" value="UniProtKB-UniRule"/>
</dbReference>
<feature type="binding site" evidence="7">
    <location>
        <position position="154"/>
    </location>
    <ligand>
        <name>4-imidazolone-5-propanoate</name>
        <dbReference type="ChEBI" id="CHEBI:77893"/>
    </ligand>
</feature>
<dbReference type="FunFam" id="3.20.20.140:FF:000007">
    <property type="entry name" value="Imidazolonepropionase"/>
    <property type="match status" value="1"/>
</dbReference>
<feature type="binding site" evidence="7">
    <location>
        <position position="252"/>
    </location>
    <ligand>
        <name>Fe(3+)</name>
        <dbReference type="ChEBI" id="CHEBI:29034"/>
    </ligand>
</feature>
<dbReference type="Gene3D" id="3.20.20.140">
    <property type="entry name" value="Metal-dependent hydrolases"/>
    <property type="match status" value="1"/>
</dbReference>
<feature type="binding site" evidence="7">
    <location>
        <position position="91"/>
    </location>
    <ligand>
        <name>4-imidazolone-5-propanoate</name>
        <dbReference type="ChEBI" id="CHEBI:77893"/>
    </ligand>
</feature>
<dbReference type="InterPro" id="IPR005920">
    <property type="entry name" value="HutI"/>
</dbReference>
<dbReference type="GO" id="GO:0050480">
    <property type="term" value="F:imidazolonepropionase activity"/>
    <property type="evidence" value="ECO:0007669"/>
    <property type="project" value="UniProtKB-UniRule"/>
</dbReference>
<organism evidence="9 10">
    <name type="scientific">Reinekea blandensis MED297</name>
    <dbReference type="NCBI Taxonomy" id="314283"/>
    <lineage>
        <taxon>Bacteria</taxon>
        <taxon>Pseudomonadati</taxon>
        <taxon>Pseudomonadota</taxon>
        <taxon>Gammaproteobacteria</taxon>
        <taxon>Oceanospirillales</taxon>
        <taxon>Saccharospirillaceae</taxon>
        <taxon>Reinekea</taxon>
    </lineage>
</organism>
<proteinExistence type="inferred from homology"/>
<evidence type="ECO:0000259" key="8">
    <source>
        <dbReference type="Pfam" id="PF01979"/>
    </source>
</evidence>
<evidence type="ECO:0000256" key="3">
    <source>
        <dbReference type="ARBA" id="ARBA00022801"/>
    </source>
</evidence>
<feature type="binding site" evidence="7">
    <location>
        <position position="329"/>
    </location>
    <ligand>
        <name>N-formimidoyl-L-glutamate</name>
        <dbReference type="ChEBI" id="CHEBI:58928"/>
    </ligand>
</feature>
<dbReference type="UniPathway" id="UPA00379">
    <property type="reaction ID" value="UER00551"/>
</dbReference>
<evidence type="ECO:0000256" key="1">
    <source>
        <dbReference type="ARBA" id="ARBA00012864"/>
    </source>
</evidence>
<dbReference type="InterPro" id="IPR032466">
    <property type="entry name" value="Metal_Hydrolase"/>
</dbReference>
<dbReference type="InterPro" id="IPR006680">
    <property type="entry name" value="Amidohydro-rel"/>
</dbReference>
<dbReference type="GO" id="GO:0019557">
    <property type="term" value="P:L-histidine catabolic process to glutamate and formate"/>
    <property type="evidence" value="ECO:0007669"/>
    <property type="project" value="UniProtKB-UniPathway"/>
</dbReference>
<evidence type="ECO:0000256" key="7">
    <source>
        <dbReference type="HAMAP-Rule" id="MF_00372"/>
    </source>
</evidence>
<dbReference type="HAMAP" id="MF_00372">
    <property type="entry name" value="HutI"/>
    <property type="match status" value="1"/>
</dbReference>
<comment type="pathway">
    <text evidence="7">Amino-acid degradation; L-histidine degradation into L-glutamate; N-formimidoyl-L-glutamate from L-histidine: step 3/3.</text>
</comment>
<keyword evidence="6 7" id="KW-0408">Iron</keyword>
<dbReference type="GO" id="GO:0005737">
    <property type="term" value="C:cytoplasm"/>
    <property type="evidence" value="ECO:0007669"/>
    <property type="project" value="UniProtKB-SubCell"/>
</dbReference>
<comment type="function">
    <text evidence="7">Catalyzes the hydrolytic cleavage of the carbon-nitrogen bond in imidazolone-5-propanoate to yield N-formimidoyl-L-glutamate. It is the third step in the universal histidine degradation pathway.</text>
</comment>
<evidence type="ECO:0000313" key="9">
    <source>
        <dbReference type="EMBL" id="EAR07961.1"/>
    </source>
</evidence>
<feature type="binding site" evidence="7">
    <location>
        <position position="154"/>
    </location>
    <ligand>
        <name>N-formimidoyl-L-glutamate</name>
        <dbReference type="ChEBI" id="CHEBI:58928"/>
    </ligand>
</feature>
<keyword evidence="7" id="KW-0963">Cytoplasm</keyword>
<feature type="binding site" evidence="7">
    <location>
        <position position="84"/>
    </location>
    <ligand>
        <name>Fe(3+)</name>
        <dbReference type="ChEBI" id="CHEBI:29034"/>
    </ligand>
</feature>
<dbReference type="Pfam" id="PF01979">
    <property type="entry name" value="Amidohydro_1"/>
    <property type="match status" value="1"/>
</dbReference>
<evidence type="ECO:0000313" key="10">
    <source>
        <dbReference type="Proteomes" id="UP000005953"/>
    </source>
</evidence>